<dbReference type="AlphaFoldDB" id="A0A0K2TWY4"/>
<dbReference type="EMBL" id="HACA01013172">
    <property type="protein sequence ID" value="CDW30533.1"/>
    <property type="molecule type" value="Transcribed_RNA"/>
</dbReference>
<protein>
    <submittedName>
        <fullName evidence="1">Uncharacterized protein</fullName>
    </submittedName>
</protein>
<reference evidence="1" key="1">
    <citation type="submission" date="2014-05" db="EMBL/GenBank/DDBJ databases">
        <authorList>
            <person name="Chronopoulou M."/>
        </authorList>
    </citation>
    <scope>NUCLEOTIDE SEQUENCE</scope>
    <source>
        <tissue evidence="1">Whole organism</tissue>
    </source>
</reference>
<dbReference type="PROSITE" id="PS51257">
    <property type="entry name" value="PROKAR_LIPOPROTEIN"/>
    <property type="match status" value="1"/>
</dbReference>
<sequence>MDLKRRLLSCHQYSQSPCTALSCNGHIEAFKGIGNGPTPLHFQMKRNDGA</sequence>
<evidence type="ECO:0000313" key="1">
    <source>
        <dbReference type="EMBL" id="CDW30533.1"/>
    </source>
</evidence>
<accession>A0A0K2TWY4</accession>
<feature type="non-terminal residue" evidence="1">
    <location>
        <position position="50"/>
    </location>
</feature>
<name>A0A0K2TWY4_LEPSM</name>
<organism evidence="1">
    <name type="scientific">Lepeophtheirus salmonis</name>
    <name type="common">Salmon louse</name>
    <name type="synonym">Caligus salmonis</name>
    <dbReference type="NCBI Taxonomy" id="72036"/>
    <lineage>
        <taxon>Eukaryota</taxon>
        <taxon>Metazoa</taxon>
        <taxon>Ecdysozoa</taxon>
        <taxon>Arthropoda</taxon>
        <taxon>Crustacea</taxon>
        <taxon>Multicrustacea</taxon>
        <taxon>Hexanauplia</taxon>
        <taxon>Copepoda</taxon>
        <taxon>Siphonostomatoida</taxon>
        <taxon>Caligidae</taxon>
        <taxon>Lepeophtheirus</taxon>
    </lineage>
</organism>
<proteinExistence type="predicted"/>